<comment type="caution">
    <text evidence="2">The sequence shown here is derived from an EMBL/GenBank/DDBJ whole genome shotgun (WGS) entry which is preliminary data.</text>
</comment>
<feature type="transmembrane region" description="Helical" evidence="1">
    <location>
        <begin position="50"/>
        <end position="72"/>
    </location>
</feature>
<dbReference type="PANTHER" id="PTHR41282:SF1">
    <property type="entry name" value="CONSERVED TRANSMEMBRANE PROTEIN-RELATED"/>
    <property type="match status" value="1"/>
</dbReference>
<reference evidence="2 3" key="1">
    <citation type="submission" date="2016-06" db="EMBL/GenBank/DDBJ databases">
        <title>First insights into the genetic diversity and population structure of in the Bacillus cereus group bacteria from diverse marine environments.</title>
        <authorList>
            <person name="Liu Y."/>
            <person name="Lai Q."/>
            <person name="Shao Z."/>
        </authorList>
    </citation>
    <scope>NUCLEOTIDE SEQUENCE [LARGE SCALE GENOMIC DNA]</scope>
    <source>
        <strain evidence="2 3">N35-10-2</strain>
    </source>
</reference>
<dbReference type="PANTHER" id="PTHR41282">
    <property type="entry name" value="CONSERVED TRANSMEMBRANE PROTEIN-RELATED"/>
    <property type="match status" value="1"/>
</dbReference>
<dbReference type="EMBL" id="MAOE01000077">
    <property type="protein sequence ID" value="OJD65042.1"/>
    <property type="molecule type" value="Genomic_DNA"/>
</dbReference>
<keyword evidence="1" id="KW-0812">Transmembrane</keyword>
<organism evidence="2 3">
    <name type="scientific">Bacillus albus</name>
    <dbReference type="NCBI Taxonomy" id="2026189"/>
    <lineage>
        <taxon>Bacteria</taxon>
        <taxon>Bacillati</taxon>
        <taxon>Bacillota</taxon>
        <taxon>Bacilli</taxon>
        <taxon>Bacillales</taxon>
        <taxon>Bacillaceae</taxon>
        <taxon>Bacillus</taxon>
        <taxon>Bacillus cereus group</taxon>
    </lineage>
</organism>
<proteinExistence type="predicted"/>
<dbReference type="Proteomes" id="UP000181873">
    <property type="component" value="Unassembled WGS sequence"/>
</dbReference>
<dbReference type="Pfam" id="PF12811">
    <property type="entry name" value="BaxI_1"/>
    <property type="match status" value="1"/>
</dbReference>
<evidence type="ECO:0000313" key="2">
    <source>
        <dbReference type="EMBL" id="OJD65042.1"/>
    </source>
</evidence>
<evidence type="ECO:0000313" key="3">
    <source>
        <dbReference type="Proteomes" id="UP000181873"/>
    </source>
</evidence>
<keyword evidence="1" id="KW-1133">Transmembrane helix</keyword>
<dbReference type="InterPro" id="IPR010539">
    <property type="entry name" value="BaxI_1-like"/>
</dbReference>
<name>A0A1J9TKM8_9BACI</name>
<dbReference type="AlphaFoldDB" id="A0A1J9TKM8"/>
<protein>
    <submittedName>
        <fullName evidence="2">Uncharacterized protein</fullName>
    </submittedName>
</protein>
<gene>
    <name evidence="2" type="ORF">BAU25_01175</name>
</gene>
<sequence length="79" mass="9110">MLVLSATRIIKVTEKFRAVVIVVTALDLLLDFDSIENGVHSGAAKYIEWYSYSTIGLMMTLVWLYLQVLRFISYFMKNV</sequence>
<accession>A0A1J9TKM8</accession>
<evidence type="ECO:0000256" key="1">
    <source>
        <dbReference type="SAM" id="Phobius"/>
    </source>
</evidence>
<keyword evidence="1" id="KW-0472">Membrane</keyword>